<dbReference type="SUPFAM" id="SSF55874">
    <property type="entry name" value="ATPase domain of HSP90 chaperone/DNA topoisomerase II/histidine kinase"/>
    <property type="match status" value="1"/>
</dbReference>
<keyword evidence="10" id="KW-1133">Transmembrane helix</keyword>
<comment type="catalytic activity">
    <reaction evidence="1">
        <text>ATP + protein L-histidine = ADP + protein N-phospho-L-histidine.</text>
        <dbReference type="EC" id="2.7.13.3"/>
    </reaction>
</comment>
<feature type="transmembrane region" description="Helical" evidence="10">
    <location>
        <begin position="119"/>
        <end position="135"/>
    </location>
</feature>
<comment type="caution">
    <text evidence="12">The sequence shown here is derived from an EMBL/GenBank/DDBJ whole genome shotgun (WGS) entry which is preliminary data.</text>
</comment>
<feature type="transmembrane region" description="Helical" evidence="10">
    <location>
        <begin position="85"/>
        <end position="112"/>
    </location>
</feature>
<keyword evidence="3" id="KW-0597">Phosphoprotein</keyword>
<dbReference type="CDD" id="cd16917">
    <property type="entry name" value="HATPase_UhpB-NarQ-NarX-like"/>
    <property type="match status" value="1"/>
</dbReference>
<dbReference type="PANTHER" id="PTHR24421:SF10">
    <property type="entry name" value="NITRATE_NITRITE SENSOR PROTEIN NARQ"/>
    <property type="match status" value="1"/>
</dbReference>
<evidence type="ECO:0000256" key="7">
    <source>
        <dbReference type="ARBA" id="ARBA00022840"/>
    </source>
</evidence>
<evidence type="ECO:0000313" key="13">
    <source>
        <dbReference type="Proteomes" id="UP001183809"/>
    </source>
</evidence>
<dbReference type="EMBL" id="JAVREY010000036">
    <property type="protein sequence ID" value="MDT0466359.1"/>
    <property type="molecule type" value="Genomic_DNA"/>
</dbReference>
<name>A0ABU2TZK6_9ACTN</name>
<evidence type="ECO:0000256" key="5">
    <source>
        <dbReference type="ARBA" id="ARBA00022741"/>
    </source>
</evidence>
<evidence type="ECO:0000256" key="1">
    <source>
        <dbReference type="ARBA" id="ARBA00000085"/>
    </source>
</evidence>
<dbReference type="InterPro" id="IPR036890">
    <property type="entry name" value="HATPase_C_sf"/>
</dbReference>
<dbReference type="InterPro" id="IPR011712">
    <property type="entry name" value="Sig_transdc_His_kin_sub3_dim/P"/>
</dbReference>
<accession>A0ABU2TZK6</accession>
<evidence type="ECO:0000259" key="11">
    <source>
        <dbReference type="Pfam" id="PF07730"/>
    </source>
</evidence>
<evidence type="ECO:0000256" key="9">
    <source>
        <dbReference type="SAM" id="MobiDB-lite"/>
    </source>
</evidence>
<evidence type="ECO:0000256" key="6">
    <source>
        <dbReference type="ARBA" id="ARBA00022777"/>
    </source>
</evidence>
<evidence type="ECO:0000256" key="10">
    <source>
        <dbReference type="SAM" id="Phobius"/>
    </source>
</evidence>
<dbReference type="Gene3D" id="3.30.565.10">
    <property type="entry name" value="Histidine kinase-like ATPase, C-terminal domain"/>
    <property type="match status" value="1"/>
</dbReference>
<dbReference type="Gene3D" id="1.20.5.1930">
    <property type="match status" value="1"/>
</dbReference>
<evidence type="ECO:0000256" key="4">
    <source>
        <dbReference type="ARBA" id="ARBA00022679"/>
    </source>
</evidence>
<keyword evidence="13" id="KW-1185">Reference proteome</keyword>
<keyword evidence="10" id="KW-0472">Membrane</keyword>
<feature type="domain" description="Signal transduction histidine kinase subgroup 3 dimerisation and phosphoacceptor" evidence="11">
    <location>
        <begin position="201"/>
        <end position="264"/>
    </location>
</feature>
<proteinExistence type="predicted"/>
<dbReference type="GO" id="GO:0016301">
    <property type="term" value="F:kinase activity"/>
    <property type="evidence" value="ECO:0007669"/>
    <property type="project" value="UniProtKB-KW"/>
</dbReference>
<evidence type="ECO:0000313" key="12">
    <source>
        <dbReference type="EMBL" id="MDT0466359.1"/>
    </source>
</evidence>
<keyword evidence="8" id="KW-0902">Two-component regulatory system</keyword>
<keyword evidence="6 12" id="KW-0418">Kinase</keyword>
<dbReference type="EC" id="2.7.13.3" evidence="2"/>
<reference evidence="13" key="1">
    <citation type="submission" date="2023-07" db="EMBL/GenBank/DDBJ databases">
        <title>30 novel species of actinomycetes from the DSMZ collection.</title>
        <authorList>
            <person name="Nouioui I."/>
        </authorList>
    </citation>
    <scope>NUCLEOTIDE SEQUENCE [LARGE SCALE GENOMIC DNA]</scope>
    <source>
        <strain evidence="13">DSM 41699</strain>
    </source>
</reference>
<evidence type="ECO:0000256" key="8">
    <source>
        <dbReference type="ARBA" id="ARBA00023012"/>
    </source>
</evidence>
<sequence length="398" mass="42015">MIEMTGTAGATGTVGTTGATGVTGATARPGKQFWERVPAPVVDVGLVALAALDAGLNLSDDTPFGLALAAVACAALALRRRFPLIVFLLTLPATLIQDTLVAPLAALFTLAVRYRDRRLLAVCAILSAIATAIPWPPGPSTWIGRTWTLVDFVYTLATAAAPVLLGQLVQAHRDLSQRLTEIEEAREHERVLHAQAVLARERAQLAREMHDVVSHQVSLIAVQAGAVQVAAKDPETREAARSIRALSVGTLDELRTMVTLLRASGGDATELTPQPTLADLHKLVASSGIEAELKGELSPTVGTPAQRALYRTVQEALTNVRKHAPGARATVELWHDGPEVGVTISNTAPSRPALPLPSAHQGLVGLKERADILHGTLESGPTADGGFRVRMRIPAHAD</sequence>
<dbReference type="RefSeq" id="WP_311697821.1">
    <property type="nucleotide sequence ID" value="NZ_JAVREY010000036.1"/>
</dbReference>
<keyword evidence="4" id="KW-0808">Transferase</keyword>
<gene>
    <name evidence="12" type="ORF">RM764_25670</name>
</gene>
<dbReference type="InterPro" id="IPR050482">
    <property type="entry name" value="Sensor_HK_TwoCompSys"/>
</dbReference>
<organism evidence="12 13">
    <name type="scientific">Streptomyces gibsoniae</name>
    <dbReference type="NCBI Taxonomy" id="3075529"/>
    <lineage>
        <taxon>Bacteria</taxon>
        <taxon>Bacillati</taxon>
        <taxon>Actinomycetota</taxon>
        <taxon>Actinomycetes</taxon>
        <taxon>Kitasatosporales</taxon>
        <taxon>Streptomycetaceae</taxon>
        <taxon>Streptomyces</taxon>
    </lineage>
</organism>
<evidence type="ECO:0000256" key="3">
    <source>
        <dbReference type="ARBA" id="ARBA00022553"/>
    </source>
</evidence>
<keyword evidence="7" id="KW-0067">ATP-binding</keyword>
<keyword evidence="10" id="KW-0812">Transmembrane</keyword>
<protein>
    <recommendedName>
        <fullName evidence="2">histidine kinase</fullName>
        <ecNumber evidence="2">2.7.13.3</ecNumber>
    </recommendedName>
</protein>
<feature type="region of interest" description="Disordered" evidence="9">
    <location>
        <begin position="1"/>
        <end position="22"/>
    </location>
</feature>
<dbReference type="PANTHER" id="PTHR24421">
    <property type="entry name" value="NITRATE/NITRITE SENSOR PROTEIN NARX-RELATED"/>
    <property type="match status" value="1"/>
</dbReference>
<feature type="transmembrane region" description="Helical" evidence="10">
    <location>
        <begin position="147"/>
        <end position="169"/>
    </location>
</feature>
<dbReference type="Proteomes" id="UP001183809">
    <property type="component" value="Unassembled WGS sequence"/>
</dbReference>
<keyword evidence="5" id="KW-0547">Nucleotide-binding</keyword>
<evidence type="ECO:0000256" key="2">
    <source>
        <dbReference type="ARBA" id="ARBA00012438"/>
    </source>
</evidence>
<dbReference type="Pfam" id="PF07730">
    <property type="entry name" value="HisKA_3"/>
    <property type="match status" value="1"/>
</dbReference>